<dbReference type="CDD" id="cd12190">
    <property type="entry name" value="Bacova_04320_like"/>
    <property type="match status" value="1"/>
</dbReference>
<comment type="caution">
    <text evidence="3">The sequence shown here is derived from an EMBL/GenBank/DDBJ whole genome shotgun (WGS) entry which is preliminary data.</text>
</comment>
<feature type="domain" description="DUF4468" evidence="2">
    <location>
        <begin position="45"/>
        <end position="134"/>
    </location>
</feature>
<dbReference type="InterPro" id="IPR027823">
    <property type="entry name" value="DUF4468"/>
</dbReference>
<dbReference type="Gene3D" id="3.30.530.80">
    <property type="match status" value="1"/>
</dbReference>
<name>A0A9D2KUN0_9BACE</name>
<evidence type="ECO:0000313" key="4">
    <source>
        <dbReference type="Proteomes" id="UP000823862"/>
    </source>
</evidence>
<dbReference type="EMBL" id="DWZI01000028">
    <property type="protein sequence ID" value="HJA85562.1"/>
    <property type="molecule type" value="Genomic_DNA"/>
</dbReference>
<sequence>MKNLMKKGLLLLCMILTAGILHAQENNDSKYLKGAVPELEGKVVFSKEYSIPGMSQDEIFDRMLKWMETRLKENGNDSRVLYHNREKGQIVGTGDDWIVFSSTALSLDRTRIIYQLTVVCQPEKCDFSIEKIRYIYREGEEKYTAEEWITDKYALNKSQTKLVRGLAKWRRKTVDFAESYYQQVADALSAVESTETQETEKAEVTAPAEAAQAPMVIVPKKKVEVAKEADTPQKSPAAYSEVAPASLTANDIQTGSGRLVIAIGSDPFNQTVMTANAGGSLGQVEGKPVVFTILSPEQAHDALDQATEYTVRFYPNGSNEPTLILQCRKLPSPATPDGMPRTYMGEIVKAEKVNQ</sequence>
<accession>A0A9D2KUN0</accession>
<evidence type="ECO:0000259" key="2">
    <source>
        <dbReference type="Pfam" id="PF14730"/>
    </source>
</evidence>
<dbReference type="AlphaFoldDB" id="A0A9D2KUN0"/>
<feature type="signal peptide" evidence="1">
    <location>
        <begin position="1"/>
        <end position="23"/>
    </location>
</feature>
<reference evidence="3" key="1">
    <citation type="journal article" date="2021" name="PeerJ">
        <title>Extensive microbial diversity within the chicken gut microbiome revealed by metagenomics and culture.</title>
        <authorList>
            <person name="Gilroy R."/>
            <person name="Ravi A."/>
            <person name="Getino M."/>
            <person name="Pursley I."/>
            <person name="Horton D.L."/>
            <person name="Alikhan N.F."/>
            <person name="Baker D."/>
            <person name="Gharbi K."/>
            <person name="Hall N."/>
            <person name="Watson M."/>
            <person name="Adriaenssens E.M."/>
            <person name="Foster-Nyarko E."/>
            <person name="Jarju S."/>
            <person name="Secka A."/>
            <person name="Antonio M."/>
            <person name="Oren A."/>
            <person name="Chaudhuri R.R."/>
            <person name="La Ragione R."/>
            <person name="Hildebrand F."/>
            <person name="Pallen M.J."/>
        </authorList>
    </citation>
    <scope>NUCLEOTIDE SEQUENCE</scope>
    <source>
        <strain evidence="3">ChiHjej12B11-9795</strain>
    </source>
</reference>
<dbReference type="Pfam" id="PF14730">
    <property type="entry name" value="DUF4468"/>
    <property type="match status" value="1"/>
</dbReference>
<evidence type="ECO:0000256" key="1">
    <source>
        <dbReference type="SAM" id="SignalP"/>
    </source>
</evidence>
<reference evidence="3" key="2">
    <citation type="submission" date="2021-04" db="EMBL/GenBank/DDBJ databases">
        <authorList>
            <person name="Gilroy R."/>
        </authorList>
    </citation>
    <scope>NUCLEOTIDE SEQUENCE</scope>
    <source>
        <strain evidence="3">ChiHjej12B11-9795</strain>
    </source>
</reference>
<feature type="chain" id="PRO_5039434974" evidence="1">
    <location>
        <begin position="24"/>
        <end position="355"/>
    </location>
</feature>
<evidence type="ECO:0000313" key="3">
    <source>
        <dbReference type="EMBL" id="HJA85562.1"/>
    </source>
</evidence>
<gene>
    <name evidence="3" type="ORF">H9950_05120</name>
</gene>
<dbReference type="Proteomes" id="UP000823862">
    <property type="component" value="Unassembled WGS sequence"/>
</dbReference>
<protein>
    <submittedName>
        <fullName evidence="3">DUF4468 domain-containing protein</fullName>
    </submittedName>
</protein>
<organism evidence="3 4">
    <name type="scientific">Candidatus Bacteroides avicola</name>
    <dbReference type="NCBI Taxonomy" id="2838468"/>
    <lineage>
        <taxon>Bacteria</taxon>
        <taxon>Pseudomonadati</taxon>
        <taxon>Bacteroidota</taxon>
        <taxon>Bacteroidia</taxon>
        <taxon>Bacteroidales</taxon>
        <taxon>Bacteroidaceae</taxon>
        <taxon>Bacteroides</taxon>
    </lineage>
</organism>
<keyword evidence="1" id="KW-0732">Signal</keyword>
<proteinExistence type="predicted"/>